<evidence type="ECO:0000313" key="2">
    <source>
        <dbReference type="Proteomes" id="UP000789901"/>
    </source>
</evidence>
<comment type="caution">
    <text evidence="1">The sequence shown here is derived from an EMBL/GenBank/DDBJ whole genome shotgun (WGS) entry which is preliminary data.</text>
</comment>
<proteinExistence type="predicted"/>
<reference evidence="1 2" key="1">
    <citation type="submission" date="2021-06" db="EMBL/GenBank/DDBJ databases">
        <authorList>
            <person name="Kallberg Y."/>
            <person name="Tangrot J."/>
            <person name="Rosling A."/>
        </authorList>
    </citation>
    <scope>NUCLEOTIDE SEQUENCE [LARGE SCALE GENOMIC DNA]</scope>
    <source>
        <strain evidence="1 2">120-4 pot B 10/14</strain>
    </source>
</reference>
<evidence type="ECO:0000313" key="1">
    <source>
        <dbReference type="EMBL" id="CAG8654436.1"/>
    </source>
</evidence>
<dbReference type="EMBL" id="CAJVQB010005152">
    <property type="protein sequence ID" value="CAG8654436.1"/>
    <property type="molecule type" value="Genomic_DNA"/>
</dbReference>
<protein>
    <submittedName>
        <fullName evidence="1">16330_t:CDS:1</fullName>
    </submittedName>
</protein>
<dbReference type="Proteomes" id="UP000789901">
    <property type="component" value="Unassembled WGS sequence"/>
</dbReference>
<name>A0ABN7UTB4_GIGMA</name>
<gene>
    <name evidence="1" type="ORF">GMARGA_LOCUS9530</name>
</gene>
<sequence>MSDYSKTQLILRPKDAESHHNKKEYEKVFVEINSIKFRPDNYRLNNGDIYIFKFTTRFWMTIYILEGYYIPLNKKIDENLKDLYLLKKADAYYIKGKLIKVRKLLSELSKSNTKYKYDAKYWMANWHNTDVLGVKKDKELAYKYYKEVIDFVPNKKIEYFNSNTTDCRLCINFNFDMQPKLRMCGYYTVFSHNAHVE</sequence>
<keyword evidence="2" id="KW-1185">Reference proteome</keyword>
<organism evidence="1 2">
    <name type="scientific">Gigaspora margarita</name>
    <dbReference type="NCBI Taxonomy" id="4874"/>
    <lineage>
        <taxon>Eukaryota</taxon>
        <taxon>Fungi</taxon>
        <taxon>Fungi incertae sedis</taxon>
        <taxon>Mucoromycota</taxon>
        <taxon>Glomeromycotina</taxon>
        <taxon>Glomeromycetes</taxon>
        <taxon>Diversisporales</taxon>
        <taxon>Gigasporaceae</taxon>
        <taxon>Gigaspora</taxon>
    </lineage>
</organism>
<accession>A0ABN7UTB4</accession>